<comment type="caution">
    <text evidence="1">The sequence shown here is derived from an EMBL/GenBank/DDBJ whole genome shotgun (WGS) entry which is preliminary data.</text>
</comment>
<reference evidence="2" key="1">
    <citation type="submission" date="2017-01" db="EMBL/GenBank/DDBJ databases">
        <authorList>
            <person name="Wang Y."/>
            <person name="White M."/>
            <person name="Kvist S."/>
            <person name="Moncalvo J.-M."/>
        </authorList>
    </citation>
    <scope>NUCLEOTIDE SEQUENCE [LARGE SCALE GENOMIC DNA]</scope>
    <source>
        <strain evidence="2">ID-206-W2</strain>
    </source>
</reference>
<sequence>MKRANGMTKNGQQKVNSIEVIYDDNPADFDYIFVVDKRSSKSESYIQSAKKSKTNPQNEELEKIANQRTKIRRKLIPKMAENLKPYSLLDELLNTYPKINLAQFIAASPSLRNELVSLCKKVEEKEVIQLETEHR</sequence>
<name>A0A1R1XSJ8_9FUNG</name>
<dbReference type="Proteomes" id="UP000187429">
    <property type="component" value="Unassembled WGS sequence"/>
</dbReference>
<gene>
    <name evidence="1" type="ORF">AYI69_g7390</name>
</gene>
<evidence type="ECO:0000313" key="1">
    <source>
        <dbReference type="EMBL" id="OMJ17519.1"/>
    </source>
</evidence>
<protein>
    <submittedName>
        <fullName evidence="1">Uncharacterized protein</fullName>
    </submittedName>
</protein>
<evidence type="ECO:0000313" key="2">
    <source>
        <dbReference type="Proteomes" id="UP000187429"/>
    </source>
</evidence>
<proteinExistence type="predicted"/>
<dbReference type="EMBL" id="LSSM01003564">
    <property type="protein sequence ID" value="OMJ17519.1"/>
    <property type="molecule type" value="Genomic_DNA"/>
</dbReference>
<dbReference type="AlphaFoldDB" id="A0A1R1XSJ8"/>
<accession>A0A1R1XSJ8</accession>
<keyword evidence="2" id="KW-1185">Reference proteome</keyword>
<organism evidence="1 2">
    <name type="scientific">Smittium culicis</name>
    <dbReference type="NCBI Taxonomy" id="133412"/>
    <lineage>
        <taxon>Eukaryota</taxon>
        <taxon>Fungi</taxon>
        <taxon>Fungi incertae sedis</taxon>
        <taxon>Zoopagomycota</taxon>
        <taxon>Kickxellomycotina</taxon>
        <taxon>Harpellomycetes</taxon>
        <taxon>Harpellales</taxon>
        <taxon>Legeriomycetaceae</taxon>
        <taxon>Smittium</taxon>
    </lineage>
</organism>